<dbReference type="PROSITE" id="PS00395">
    <property type="entry name" value="ALANINE_RACEMASE"/>
    <property type="match status" value="1"/>
</dbReference>
<feature type="domain" description="Alanine racemase C-terminal" evidence="8">
    <location>
        <begin position="244"/>
        <end position="371"/>
    </location>
</feature>
<dbReference type="CDD" id="cd00430">
    <property type="entry name" value="PLPDE_III_AR"/>
    <property type="match status" value="1"/>
</dbReference>
<organism evidence="9">
    <name type="scientific">Ignavibacterium album</name>
    <dbReference type="NCBI Taxonomy" id="591197"/>
    <lineage>
        <taxon>Bacteria</taxon>
        <taxon>Pseudomonadati</taxon>
        <taxon>Ignavibacteriota</taxon>
        <taxon>Ignavibacteria</taxon>
        <taxon>Ignavibacteriales</taxon>
        <taxon>Ignavibacteriaceae</taxon>
        <taxon>Ignavibacterium</taxon>
    </lineage>
</organism>
<dbReference type="GO" id="GO:0008784">
    <property type="term" value="F:alanine racemase activity"/>
    <property type="evidence" value="ECO:0007669"/>
    <property type="project" value="UniProtKB-UniRule"/>
</dbReference>
<dbReference type="InterPro" id="IPR029066">
    <property type="entry name" value="PLP-binding_barrel"/>
</dbReference>
<dbReference type="PRINTS" id="PR00992">
    <property type="entry name" value="ALARACEMASE"/>
</dbReference>
<dbReference type="InterPro" id="IPR011079">
    <property type="entry name" value="Ala_racemase_C"/>
</dbReference>
<evidence type="ECO:0000256" key="3">
    <source>
        <dbReference type="ARBA" id="ARBA00022898"/>
    </source>
</evidence>
<name>A0A7V2ZJM4_9BACT</name>
<dbReference type="SMART" id="SM01005">
    <property type="entry name" value="Ala_racemase_C"/>
    <property type="match status" value="1"/>
</dbReference>
<dbReference type="GO" id="GO:0005829">
    <property type="term" value="C:cytosol"/>
    <property type="evidence" value="ECO:0007669"/>
    <property type="project" value="TreeGrafter"/>
</dbReference>
<evidence type="ECO:0000256" key="6">
    <source>
        <dbReference type="PIRSR" id="PIRSR600821-50"/>
    </source>
</evidence>
<dbReference type="NCBIfam" id="TIGR00492">
    <property type="entry name" value="alr"/>
    <property type="match status" value="1"/>
</dbReference>
<dbReference type="SUPFAM" id="SSF50621">
    <property type="entry name" value="Alanine racemase C-terminal domain-like"/>
    <property type="match status" value="1"/>
</dbReference>
<feature type="active site" description="Proton acceptor; specific for D-alanine" evidence="5">
    <location>
        <position position="34"/>
    </location>
</feature>
<sequence>MRSSQAIINLSNLKKNFSNIRKKVYPAKVMAVVKADAYGHGVTEVVNALNSLDDRPEYFAVALLDEAVELRQFGIKQPILVFDTISNSNIEDYLKYDLIPTVFTKNDLLLLKSVKRKTNNRKNISVHVKVDTGMNRLGINYKDAFDFIRYLSNQKEFIIDGIYTHFATSDIYNSTFAKLQLKRFKELIRKIKSNNIRTGLIHAANSGAIINMEDSYFDMVRPGISLYGYYPSQNTNKSIRLFPVMSIVSKVASVKRILKGDTVSYSRKFKAEKPTNIASVSFGYADGYSRRMTNKAVAIIKNKIYKQVGVVTMDRIMFDVENDNIQVGDEVILLGKSKKHEISGWDWCNILKTIPYEVTCNISKRVPRIYIE</sequence>
<accession>A0A7V2ZJM4</accession>
<evidence type="ECO:0000256" key="2">
    <source>
        <dbReference type="ARBA" id="ARBA00001933"/>
    </source>
</evidence>
<dbReference type="Pfam" id="PF01168">
    <property type="entry name" value="Ala_racemase_N"/>
    <property type="match status" value="1"/>
</dbReference>
<dbReference type="Gene3D" id="2.40.37.10">
    <property type="entry name" value="Lyase, Ornithine Decarboxylase, Chain A, domain 1"/>
    <property type="match status" value="1"/>
</dbReference>
<comment type="catalytic activity">
    <reaction evidence="1 5">
        <text>L-alanine = D-alanine</text>
        <dbReference type="Rhea" id="RHEA:20249"/>
        <dbReference type="ChEBI" id="CHEBI:57416"/>
        <dbReference type="ChEBI" id="CHEBI:57972"/>
        <dbReference type="EC" id="5.1.1.1"/>
    </reaction>
</comment>
<protein>
    <recommendedName>
        <fullName evidence="5">Alanine racemase</fullName>
        <ecNumber evidence="5">5.1.1.1</ecNumber>
    </recommendedName>
</protein>
<keyword evidence="3 5" id="KW-0663">Pyridoxal phosphate</keyword>
<evidence type="ECO:0000259" key="8">
    <source>
        <dbReference type="SMART" id="SM01005"/>
    </source>
</evidence>
<feature type="binding site" evidence="5 7">
    <location>
        <position position="313"/>
    </location>
    <ligand>
        <name>substrate</name>
    </ligand>
</feature>
<dbReference type="EC" id="5.1.1.1" evidence="5"/>
<comment type="similarity">
    <text evidence="5">Belongs to the alanine racemase family.</text>
</comment>
<reference evidence="9" key="1">
    <citation type="journal article" date="2020" name="mSystems">
        <title>Genome- and Community-Level Interaction Insights into Carbon Utilization and Element Cycling Functions of Hydrothermarchaeota in Hydrothermal Sediment.</title>
        <authorList>
            <person name="Zhou Z."/>
            <person name="Liu Y."/>
            <person name="Xu W."/>
            <person name="Pan J."/>
            <person name="Luo Z.H."/>
            <person name="Li M."/>
        </authorList>
    </citation>
    <scope>NUCLEOTIDE SEQUENCE [LARGE SCALE GENOMIC DNA]</scope>
    <source>
        <strain evidence="9">SpSt-479</strain>
    </source>
</reference>
<dbReference type="Pfam" id="PF00842">
    <property type="entry name" value="Ala_racemase_C"/>
    <property type="match status" value="1"/>
</dbReference>
<feature type="modified residue" description="N6-(pyridoxal phosphate)lysine" evidence="5 6">
    <location>
        <position position="34"/>
    </location>
</feature>
<dbReference type="UniPathway" id="UPA00042">
    <property type="reaction ID" value="UER00497"/>
</dbReference>
<evidence type="ECO:0000256" key="4">
    <source>
        <dbReference type="ARBA" id="ARBA00023235"/>
    </source>
</evidence>
<dbReference type="EMBL" id="DSUJ01000008">
    <property type="protein sequence ID" value="HFI91243.1"/>
    <property type="molecule type" value="Genomic_DNA"/>
</dbReference>
<dbReference type="InterPro" id="IPR009006">
    <property type="entry name" value="Ala_racemase/Decarboxylase_C"/>
</dbReference>
<proteinExistence type="inferred from homology"/>
<dbReference type="InterPro" id="IPR000821">
    <property type="entry name" value="Ala_racemase"/>
</dbReference>
<gene>
    <name evidence="9" type="primary">alr</name>
    <name evidence="9" type="ORF">ENS31_06875</name>
</gene>
<comment type="pathway">
    <text evidence="5">Amino-acid biosynthesis; D-alanine biosynthesis; D-alanine from L-alanine: step 1/1.</text>
</comment>
<dbReference type="AlphaFoldDB" id="A0A7V2ZJM4"/>
<dbReference type="Gene3D" id="3.20.20.10">
    <property type="entry name" value="Alanine racemase"/>
    <property type="match status" value="1"/>
</dbReference>
<dbReference type="InterPro" id="IPR001608">
    <property type="entry name" value="Ala_racemase_N"/>
</dbReference>
<evidence type="ECO:0000313" key="9">
    <source>
        <dbReference type="EMBL" id="HFI91243.1"/>
    </source>
</evidence>
<dbReference type="PANTHER" id="PTHR30511:SF0">
    <property type="entry name" value="ALANINE RACEMASE, CATABOLIC-RELATED"/>
    <property type="match status" value="1"/>
</dbReference>
<evidence type="ECO:0000256" key="1">
    <source>
        <dbReference type="ARBA" id="ARBA00000316"/>
    </source>
</evidence>
<dbReference type="HAMAP" id="MF_01201">
    <property type="entry name" value="Ala_racemase"/>
    <property type="match status" value="1"/>
</dbReference>
<dbReference type="GO" id="GO:0030632">
    <property type="term" value="P:D-alanine biosynthetic process"/>
    <property type="evidence" value="ECO:0007669"/>
    <property type="project" value="UniProtKB-UniRule"/>
</dbReference>
<dbReference type="PANTHER" id="PTHR30511">
    <property type="entry name" value="ALANINE RACEMASE"/>
    <property type="match status" value="1"/>
</dbReference>
<comment type="cofactor">
    <cofactor evidence="2 5 6">
        <name>pyridoxal 5'-phosphate</name>
        <dbReference type="ChEBI" id="CHEBI:597326"/>
    </cofactor>
</comment>
<evidence type="ECO:0000256" key="7">
    <source>
        <dbReference type="PIRSR" id="PIRSR600821-52"/>
    </source>
</evidence>
<dbReference type="SUPFAM" id="SSF51419">
    <property type="entry name" value="PLP-binding barrel"/>
    <property type="match status" value="1"/>
</dbReference>
<keyword evidence="4 5" id="KW-0413">Isomerase</keyword>
<feature type="active site" description="Proton acceptor; specific for L-alanine" evidence="5">
    <location>
        <position position="265"/>
    </location>
</feature>
<comment type="caution">
    <text evidence="9">The sequence shown here is derived from an EMBL/GenBank/DDBJ whole genome shotgun (WGS) entry which is preliminary data.</text>
</comment>
<evidence type="ECO:0000256" key="5">
    <source>
        <dbReference type="HAMAP-Rule" id="MF_01201"/>
    </source>
</evidence>
<dbReference type="InterPro" id="IPR020622">
    <property type="entry name" value="Ala_racemase_pyridoxalP-BS"/>
</dbReference>
<feature type="binding site" evidence="5 7">
    <location>
        <position position="136"/>
    </location>
    <ligand>
        <name>substrate</name>
    </ligand>
</feature>
<dbReference type="GO" id="GO:0030170">
    <property type="term" value="F:pyridoxal phosphate binding"/>
    <property type="evidence" value="ECO:0007669"/>
    <property type="project" value="UniProtKB-UniRule"/>
</dbReference>
<dbReference type="FunFam" id="3.20.20.10:FF:000002">
    <property type="entry name" value="Alanine racemase"/>
    <property type="match status" value="1"/>
</dbReference>
<comment type="function">
    <text evidence="5">Catalyzes the interconversion of L-alanine and D-alanine. May also act on other amino acids.</text>
</comment>